<proteinExistence type="predicted"/>
<gene>
    <name evidence="2" type="ORF">SAMN04487961_2314</name>
</gene>
<dbReference type="InterPro" id="IPR000073">
    <property type="entry name" value="AB_hydrolase_1"/>
</dbReference>
<accession>A0A1I4WUC8</accession>
<dbReference type="OrthoDB" id="5296151at2"/>
<dbReference type="RefSeq" id="WP_092003439.1">
    <property type="nucleotide sequence ID" value="NZ_FOUR01000005.1"/>
</dbReference>
<dbReference type="AlphaFoldDB" id="A0A1I4WUC8"/>
<evidence type="ECO:0000313" key="3">
    <source>
        <dbReference type="Proteomes" id="UP000199339"/>
    </source>
</evidence>
<evidence type="ECO:0000259" key="1">
    <source>
        <dbReference type="Pfam" id="PF00561"/>
    </source>
</evidence>
<dbReference type="PANTHER" id="PTHR43329">
    <property type="entry name" value="EPOXIDE HYDROLASE"/>
    <property type="match status" value="1"/>
</dbReference>
<dbReference type="Pfam" id="PF00561">
    <property type="entry name" value="Abhydrolase_1"/>
    <property type="match status" value="1"/>
</dbReference>
<reference evidence="3" key="1">
    <citation type="submission" date="2016-10" db="EMBL/GenBank/DDBJ databases">
        <authorList>
            <person name="Varghese N."/>
            <person name="Submissions S."/>
        </authorList>
    </citation>
    <scope>NUCLEOTIDE SEQUENCE [LARGE SCALE GENOMIC DNA]</scope>
    <source>
        <strain evidence="3">CGMCC 1.6775</strain>
    </source>
</reference>
<dbReference type="InterPro" id="IPR029058">
    <property type="entry name" value="AB_hydrolase_fold"/>
</dbReference>
<evidence type="ECO:0000313" key="2">
    <source>
        <dbReference type="EMBL" id="SFN17077.1"/>
    </source>
</evidence>
<organism evidence="2 3">
    <name type="scientific">Marinobacter pelagius</name>
    <dbReference type="NCBI Taxonomy" id="379482"/>
    <lineage>
        <taxon>Bacteria</taxon>
        <taxon>Pseudomonadati</taxon>
        <taxon>Pseudomonadota</taxon>
        <taxon>Gammaproteobacteria</taxon>
        <taxon>Pseudomonadales</taxon>
        <taxon>Marinobacteraceae</taxon>
        <taxon>Marinobacter</taxon>
    </lineage>
</organism>
<name>A0A1I4WUC8_9GAMM</name>
<sequence length="293" mass="33152">MNRVHHRVQSGTITLHAVTEGDPGNEALVLVHGYPDNHHVWDRVVEQLVPDFYLVRYDVRGAGLSDKPGKTRDYRLQQLAGDLEAVVDQLLPGRTFHLAAHDWGSIQSWESVTAGPLMDRIRSYSSISGPCLDHVSYWLREQSTDLRGGGAARVLRQLASSWYVFLFQLPVVPETLWRLGLDRAWPGILRKYEGIADARFSELQQGDGMFGVKLYRANFLTRLWRPALRHARCPVQLIIPRGDNYVGKQLFDQQVRWTGKLTRKEVDAPHWAPLTAPGPVADAIREFAMSRAG</sequence>
<keyword evidence="3" id="KW-1185">Reference proteome</keyword>
<dbReference type="EMBL" id="FOUR01000005">
    <property type="protein sequence ID" value="SFN17077.1"/>
    <property type="molecule type" value="Genomic_DNA"/>
</dbReference>
<dbReference type="SUPFAM" id="SSF53474">
    <property type="entry name" value="alpha/beta-Hydrolases"/>
    <property type="match status" value="1"/>
</dbReference>
<feature type="domain" description="AB hydrolase-1" evidence="1">
    <location>
        <begin position="27"/>
        <end position="276"/>
    </location>
</feature>
<protein>
    <submittedName>
        <fullName evidence="2">Pimeloyl-ACP methyl ester carboxylesterase</fullName>
    </submittedName>
</protein>
<dbReference type="Proteomes" id="UP000199339">
    <property type="component" value="Unassembled WGS sequence"/>
</dbReference>
<dbReference type="Gene3D" id="3.40.50.1820">
    <property type="entry name" value="alpha/beta hydrolase"/>
    <property type="match status" value="1"/>
</dbReference>